<comment type="subunit">
    <text evidence="13">Homodimer.</text>
</comment>
<dbReference type="InterPro" id="IPR042176">
    <property type="entry name" value="Pantoate_ligase_C"/>
</dbReference>
<comment type="similarity">
    <text evidence="3 13">Belongs to the pantothenate synthetase family.</text>
</comment>
<evidence type="ECO:0000256" key="12">
    <source>
        <dbReference type="ARBA" id="ARBA00055042"/>
    </source>
</evidence>
<comment type="subcellular location">
    <subcellularLocation>
        <location evidence="1 13">Cytoplasm</location>
    </subcellularLocation>
</comment>
<evidence type="ECO:0000256" key="13">
    <source>
        <dbReference type="HAMAP-Rule" id="MF_00158"/>
    </source>
</evidence>
<dbReference type="HAMAP" id="MF_00158">
    <property type="entry name" value="PanC"/>
    <property type="match status" value="1"/>
</dbReference>
<dbReference type="FunFam" id="3.40.50.620:FF:000114">
    <property type="entry name" value="Pantothenate synthetase"/>
    <property type="match status" value="1"/>
</dbReference>
<sequence length="286" mass="31054">MRIVSDPKQMQEISIDLRYERKTVGFVPTMGFFHQGHTSLMEYARERADVVVVSLFVNPAQFGPNEDLDRYPRDLDHDREVAASAGVDILFTPDPAAMYAPDASTFVTVEGVSAGLCGASRPTHFRGVATVVTKLFMLVNPTFAVFGEKDRQQLAVISRMVRDLNIPVAVVGRPIVREADGLALSSRNVFLSREERDQAPWINKALEAGAALAASGIRDVKTILAAARDILAAYAPLGAVDYLEAVDPESMQPVETAAGPVVLAAAVQFSRARLIDNRLALPPHEA</sequence>
<dbReference type="GO" id="GO:0004592">
    <property type="term" value="F:pantoate-beta-alanine ligase activity"/>
    <property type="evidence" value="ECO:0007669"/>
    <property type="project" value="UniProtKB-UniRule"/>
</dbReference>
<feature type="binding site" evidence="13">
    <location>
        <position position="61"/>
    </location>
    <ligand>
        <name>beta-alanine</name>
        <dbReference type="ChEBI" id="CHEBI:57966"/>
    </ligand>
</feature>
<dbReference type="PANTHER" id="PTHR21299:SF1">
    <property type="entry name" value="PANTOATE--BETA-ALANINE LIGASE"/>
    <property type="match status" value="1"/>
</dbReference>
<feature type="binding site" evidence="13">
    <location>
        <begin position="147"/>
        <end position="150"/>
    </location>
    <ligand>
        <name>ATP</name>
        <dbReference type="ChEBI" id="CHEBI:30616"/>
    </ligand>
</feature>
<feature type="binding site" evidence="13">
    <location>
        <begin position="184"/>
        <end position="187"/>
    </location>
    <ligand>
        <name>ATP</name>
        <dbReference type="ChEBI" id="CHEBI:30616"/>
    </ligand>
</feature>
<evidence type="ECO:0000256" key="9">
    <source>
        <dbReference type="ARBA" id="ARBA00022741"/>
    </source>
</evidence>
<name>A0A7K3NK94_9BACT</name>
<keyword evidence="6 13" id="KW-0963">Cytoplasm</keyword>
<keyword evidence="7 13" id="KW-0436">Ligase</keyword>
<dbReference type="Pfam" id="PF02569">
    <property type="entry name" value="Pantoate_ligase"/>
    <property type="match status" value="1"/>
</dbReference>
<dbReference type="PANTHER" id="PTHR21299">
    <property type="entry name" value="CYTIDYLATE KINASE/PANTOATE-BETA-ALANINE LIGASE"/>
    <property type="match status" value="1"/>
</dbReference>
<evidence type="ECO:0000256" key="6">
    <source>
        <dbReference type="ARBA" id="ARBA00022490"/>
    </source>
</evidence>
<gene>
    <name evidence="13" type="primary">panC</name>
    <name evidence="14" type="ORF">G3N56_07570</name>
</gene>
<evidence type="ECO:0000256" key="8">
    <source>
        <dbReference type="ARBA" id="ARBA00022655"/>
    </source>
</evidence>
<comment type="miscellaneous">
    <text evidence="13">The reaction proceeds by a bi uni uni bi ping pong mechanism.</text>
</comment>
<dbReference type="GO" id="GO:0015940">
    <property type="term" value="P:pantothenate biosynthetic process"/>
    <property type="evidence" value="ECO:0007669"/>
    <property type="project" value="UniProtKB-UniRule"/>
</dbReference>
<dbReference type="GO" id="GO:0005829">
    <property type="term" value="C:cytosol"/>
    <property type="evidence" value="ECO:0007669"/>
    <property type="project" value="TreeGrafter"/>
</dbReference>
<dbReference type="InterPro" id="IPR014729">
    <property type="entry name" value="Rossmann-like_a/b/a_fold"/>
</dbReference>
<dbReference type="RefSeq" id="WP_163301653.1">
    <property type="nucleotide sequence ID" value="NZ_JAAGRQ010000023.1"/>
</dbReference>
<proteinExistence type="inferred from homology"/>
<comment type="catalytic activity">
    <reaction evidence="11 13">
        <text>(R)-pantoate + beta-alanine + ATP = (R)-pantothenate + AMP + diphosphate + H(+)</text>
        <dbReference type="Rhea" id="RHEA:10912"/>
        <dbReference type="ChEBI" id="CHEBI:15378"/>
        <dbReference type="ChEBI" id="CHEBI:15980"/>
        <dbReference type="ChEBI" id="CHEBI:29032"/>
        <dbReference type="ChEBI" id="CHEBI:30616"/>
        <dbReference type="ChEBI" id="CHEBI:33019"/>
        <dbReference type="ChEBI" id="CHEBI:57966"/>
        <dbReference type="ChEBI" id="CHEBI:456215"/>
        <dbReference type="EC" id="6.3.2.1"/>
    </reaction>
</comment>
<evidence type="ECO:0000256" key="10">
    <source>
        <dbReference type="ARBA" id="ARBA00022840"/>
    </source>
</evidence>
<keyword evidence="15" id="KW-1185">Reference proteome</keyword>
<evidence type="ECO:0000256" key="7">
    <source>
        <dbReference type="ARBA" id="ARBA00022598"/>
    </source>
</evidence>
<keyword evidence="8 13" id="KW-0566">Pantothenate biosynthesis</keyword>
<dbReference type="Gene3D" id="3.30.1300.10">
    <property type="entry name" value="Pantoate-beta-alanine ligase, C-terminal domain"/>
    <property type="match status" value="1"/>
</dbReference>
<dbReference type="InterPro" id="IPR003721">
    <property type="entry name" value="Pantoate_ligase"/>
</dbReference>
<dbReference type="AlphaFoldDB" id="A0A7K3NK94"/>
<evidence type="ECO:0000256" key="4">
    <source>
        <dbReference type="ARBA" id="ARBA00012219"/>
    </source>
</evidence>
<evidence type="ECO:0000256" key="11">
    <source>
        <dbReference type="ARBA" id="ARBA00048258"/>
    </source>
</evidence>
<protein>
    <recommendedName>
        <fullName evidence="5 13">Pantothenate synthetase</fullName>
        <shortName evidence="13">PS</shortName>
        <ecNumber evidence="4 13">6.3.2.1</ecNumber>
    </recommendedName>
    <alternativeName>
        <fullName evidence="13">Pantoate--beta-alanine ligase</fullName>
    </alternativeName>
    <alternativeName>
        <fullName evidence="13">Pantoate-activating enzyme</fullName>
    </alternativeName>
</protein>
<evidence type="ECO:0000256" key="3">
    <source>
        <dbReference type="ARBA" id="ARBA00009256"/>
    </source>
</evidence>
<dbReference type="GO" id="GO:0005524">
    <property type="term" value="F:ATP binding"/>
    <property type="evidence" value="ECO:0007669"/>
    <property type="project" value="UniProtKB-KW"/>
</dbReference>
<feature type="binding site" evidence="13">
    <location>
        <position position="61"/>
    </location>
    <ligand>
        <name>(R)-pantoate</name>
        <dbReference type="ChEBI" id="CHEBI:15980"/>
    </ligand>
</feature>
<comment type="pathway">
    <text evidence="2 13">Cofactor biosynthesis; (R)-pantothenate biosynthesis; (R)-pantothenate from (R)-pantoate and beta-alanine: step 1/1.</text>
</comment>
<dbReference type="Gene3D" id="3.40.50.620">
    <property type="entry name" value="HUPs"/>
    <property type="match status" value="1"/>
</dbReference>
<keyword evidence="9 13" id="KW-0547">Nucleotide-binding</keyword>
<accession>A0A7K3NK94</accession>
<evidence type="ECO:0000256" key="1">
    <source>
        <dbReference type="ARBA" id="ARBA00004496"/>
    </source>
</evidence>
<dbReference type="SUPFAM" id="SSF52374">
    <property type="entry name" value="Nucleotidylyl transferase"/>
    <property type="match status" value="1"/>
</dbReference>
<evidence type="ECO:0000313" key="14">
    <source>
        <dbReference type="EMBL" id="NDY56600.1"/>
    </source>
</evidence>
<dbReference type="UniPathway" id="UPA00028">
    <property type="reaction ID" value="UER00005"/>
</dbReference>
<comment type="caution">
    <text evidence="14">The sequence shown here is derived from an EMBL/GenBank/DDBJ whole genome shotgun (WGS) entry which is preliminary data.</text>
</comment>
<organism evidence="14 15">
    <name type="scientific">Desulfolutivibrio sulfodismutans</name>
    <dbReference type="NCBI Taxonomy" id="63561"/>
    <lineage>
        <taxon>Bacteria</taxon>
        <taxon>Pseudomonadati</taxon>
        <taxon>Thermodesulfobacteriota</taxon>
        <taxon>Desulfovibrionia</taxon>
        <taxon>Desulfovibrionales</taxon>
        <taxon>Desulfovibrionaceae</taxon>
        <taxon>Desulfolutivibrio</taxon>
    </lineage>
</organism>
<feature type="binding site" evidence="13">
    <location>
        <position position="176"/>
    </location>
    <ligand>
        <name>ATP</name>
        <dbReference type="ChEBI" id="CHEBI:30616"/>
    </ligand>
</feature>
<dbReference type="EMBL" id="JAAGRQ010000023">
    <property type="protein sequence ID" value="NDY56600.1"/>
    <property type="molecule type" value="Genomic_DNA"/>
</dbReference>
<evidence type="ECO:0000256" key="5">
    <source>
        <dbReference type="ARBA" id="ARBA00014155"/>
    </source>
</evidence>
<feature type="active site" description="Proton donor" evidence="13">
    <location>
        <position position="37"/>
    </location>
</feature>
<dbReference type="NCBIfam" id="TIGR00018">
    <property type="entry name" value="panC"/>
    <property type="match status" value="1"/>
</dbReference>
<feature type="binding site" evidence="13">
    <location>
        <begin position="30"/>
        <end position="37"/>
    </location>
    <ligand>
        <name>ATP</name>
        <dbReference type="ChEBI" id="CHEBI:30616"/>
    </ligand>
</feature>
<keyword evidence="10 13" id="KW-0067">ATP-binding</keyword>
<dbReference type="EC" id="6.3.2.1" evidence="4 13"/>
<evidence type="ECO:0000256" key="2">
    <source>
        <dbReference type="ARBA" id="ARBA00004990"/>
    </source>
</evidence>
<dbReference type="CDD" id="cd00560">
    <property type="entry name" value="PanC"/>
    <property type="match status" value="1"/>
</dbReference>
<dbReference type="Proteomes" id="UP000469724">
    <property type="component" value="Unassembled WGS sequence"/>
</dbReference>
<comment type="function">
    <text evidence="12 13">Catalyzes the condensation of pantoate with beta-alanine in an ATP-dependent reaction via a pantoyl-adenylate intermediate.</text>
</comment>
<reference evidence="14 15" key="1">
    <citation type="submission" date="2020-02" db="EMBL/GenBank/DDBJ databases">
        <title>Comparative genomics of sulfur disproportionating microorganisms.</title>
        <authorList>
            <person name="Ward L.M."/>
            <person name="Bertran E."/>
            <person name="Johnston D.T."/>
        </authorList>
    </citation>
    <scope>NUCLEOTIDE SEQUENCE [LARGE SCALE GENOMIC DNA]</scope>
    <source>
        <strain evidence="14 15">DSM 3696</strain>
    </source>
</reference>
<evidence type="ECO:0000313" key="15">
    <source>
        <dbReference type="Proteomes" id="UP000469724"/>
    </source>
</evidence>
<feature type="binding site" evidence="13">
    <location>
        <position position="153"/>
    </location>
    <ligand>
        <name>(R)-pantoate</name>
        <dbReference type="ChEBI" id="CHEBI:15980"/>
    </ligand>
</feature>